<dbReference type="Proteomes" id="UP001431783">
    <property type="component" value="Unassembled WGS sequence"/>
</dbReference>
<gene>
    <name evidence="1" type="ORF">WA026_022785</name>
</gene>
<reference evidence="1 2" key="1">
    <citation type="submission" date="2023-03" db="EMBL/GenBank/DDBJ databases">
        <title>Genome insight into feeding habits of ladybird beetles.</title>
        <authorList>
            <person name="Li H.-S."/>
            <person name="Huang Y.-H."/>
            <person name="Pang H."/>
        </authorList>
    </citation>
    <scope>NUCLEOTIDE SEQUENCE [LARGE SCALE GENOMIC DNA]</scope>
    <source>
        <strain evidence="1">SYSU_2023b</strain>
        <tissue evidence="1">Whole body</tissue>
    </source>
</reference>
<comment type="caution">
    <text evidence="1">The sequence shown here is derived from an EMBL/GenBank/DDBJ whole genome shotgun (WGS) entry which is preliminary data.</text>
</comment>
<proteinExistence type="predicted"/>
<dbReference type="AlphaFoldDB" id="A0AAW1VJK3"/>
<accession>A0AAW1VJK3</accession>
<keyword evidence="2" id="KW-1185">Reference proteome</keyword>
<name>A0AAW1VJK3_9CUCU</name>
<sequence length="337" mass="40226">MLLATKHISVIDEELLENLKSQDILIEATSILWKSVLQDEKKLSNKLSVQDPMDGEDLVPEDLSLFYFSLIAEEDLLISFRINGFVHNIEVSQEEVELYNSLVDDNEFALDYLNTLIESEEISLNEELEEIYRINPNSRDSEDKIFPIQYTNIVENKVWCNPETRLLLEKYEIYIKEVGQSKLYRNKKCMWEQIANDINKKFKMKKTAVQVENRFKTLLRRKEYDAKYRKTGKEEDNNFKEKLRILSLERPPKRKYRKFDSICDSPPDERERSLQKTLERIHSEKEAAKKRRHEETLSILKKHEAAKERRHREILQMYKELLQNKDMNGIEFLLESE</sequence>
<evidence type="ECO:0008006" key="3">
    <source>
        <dbReference type="Google" id="ProtNLM"/>
    </source>
</evidence>
<organism evidence="1 2">
    <name type="scientific">Henosepilachna vigintioctopunctata</name>
    <dbReference type="NCBI Taxonomy" id="420089"/>
    <lineage>
        <taxon>Eukaryota</taxon>
        <taxon>Metazoa</taxon>
        <taxon>Ecdysozoa</taxon>
        <taxon>Arthropoda</taxon>
        <taxon>Hexapoda</taxon>
        <taxon>Insecta</taxon>
        <taxon>Pterygota</taxon>
        <taxon>Neoptera</taxon>
        <taxon>Endopterygota</taxon>
        <taxon>Coleoptera</taxon>
        <taxon>Polyphaga</taxon>
        <taxon>Cucujiformia</taxon>
        <taxon>Coccinelloidea</taxon>
        <taxon>Coccinellidae</taxon>
        <taxon>Epilachninae</taxon>
        <taxon>Epilachnini</taxon>
        <taxon>Henosepilachna</taxon>
    </lineage>
</organism>
<evidence type="ECO:0000313" key="1">
    <source>
        <dbReference type="EMBL" id="KAK9892919.1"/>
    </source>
</evidence>
<protein>
    <recommendedName>
        <fullName evidence="3">Myb-like domain-containing protein</fullName>
    </recommendedName>
</protein>
<evidence type="ECO:0000313" key="2">
    <source>
        <dbReference type="Proteomes" id="UP001431783"/>
    </source>
</evidence>
<dbReference type="EMBL" id="JARQZJ010000141">
    <property type="protein sequence ID" value="KAK9892919.1"/>
    <property type="molecule type" value="Genomic_DNA"/>
</dbReference>